<keyword evidence="2" id="KW-1185">Reference proteome</keyword>
<reference evidence="3" key="3">
    <citation type="submission" date="2025-08" db="UniProtKB">
        <authorList>
            <consortium name="RefSeq"/>
        </authorList>
    </citation>
    <scope>IDENTIFICATION</scope>
    <source>
        <strain evidence="3">CBS 342.82</strain>
    </source>
</reference>
<keyword evidence="1" id="KW-1133">Transmembrane helix</keyword>
<organism evidence="3">
    <name type="scientific">Dissoconium aciculare CBS 342.82</name>
    <dbReference type="NCBI Taxonomy" id="1314786"/>
    <lineage>
        <taxon>Eukaryota</taxon>
        <taxon>Fungi</taxon>
        <taxon>Dikarya</taxon>
        <taxon>Ascomycota</taxon>
        <taxon>Pezizomycotina</taxon>
        <taxon>Dothideomycetes</taxon>
        <taxon>Dothideomycetidae</taxon>
        <taxon>Mycosphaerellales</taxon>
        <taxon>Dissoconiaceae</taxon>
        <taxon>Dissoconium</taxon>
    </lineage>
</organism>
<accession>A0A6J3MI99</accession>
<keyword evidence="1" id="KW-0812">Transmembrane</keyword>
<dbReference type="AlphaFoldDB" id="A0A6J3MI99"/>
<reference evidence="3" key="2">
    <citation type="submission" date="2020-04" db="EMBL/GenBank/DDBJ databases">
        <authorList>
            <consortium name="NCBI Genome Project"/>
        </authorList>
    </citation>
    <scope>NUCLEOTIDE SEQUENCE</scope>
    <source>
        <strain evidence="3">CBS 342.82</strain>
    </source>
</reference>
<protein>
    <submittedName>
        <fullName evidence="3">Uncharacterized protein</fullName>
    </submittedName>
</protein>
<name>A0A6J3MI99_9PEZI</name>
<evidence type="ECO:0000313" key="2">
    <source>
        <dbReference type="Proteomes" id="UP000504637"/>
    </source>
</evidence>
<dbReference type="Proteomes" id="UP000504637">
    <property type="component" value="Unplaced"/>
</dbReference>
<feature type="transmembrane region" description="Helical" evidence="1">
    <location>
        <begin position="32"/>
        <end position="53"/>
    </location>
</feature>
<dbReference type="RefSeq" id="XP_033463668.1">
    <property type="nucleotide sequence ID" value="XM_033598970.1"/>
</dbReference>
<gene>
    <name evidence="3" type="ORF">K489DRAFT_121610</name>
</gene>
<proteinExistence type="predicted"/>
<dbReference type="GeneID" id="54356769"/>
<keyword evidence="1" id="KW-0472">Membrane</keyword>
<evidence type="ECO:0000256" key="1">
    <source>
        <dbReference type="SAM" id="Phobius"/>
    </source>
</evidence>
<reference evidence="3" key="1">
    <citation type="submission" date="2020-01" db="EMBL/GenBank/DDBJ databases">
        <authorList>
            <consortium name="DOE Joint Genome Institute"/>
            <person name="Haridas S."/>
            <person name="Albert R."/>
            <person name="Binder M."/>
            <person name="Bloem J."/>
            <person name="Labutti K."/>
            <person name="Salamov A."/>
            <person name="Andreopoulos B."/>
            <person name="Baker S.E."/>
            <person name="Barry K."/>
            <person name="Bills G."/>
            <person name="Bluhm B.H."/>
            <person name="Cannon C."/>
            <person name="Castanera R."/>
            <person name="Culley D.E."/>
            <person name="Daum C."/>
            <person name="Ezra D."/>
            <person name="Gonzalez J.B."/>
            <person name="Henrissat B."/>
            <person name="Kuo A."/>
            <person name="Liang C."/>
            <person name="Lipzen A."/>
            <person name="Lutzoni F."/>
            <person name="Magnuson J."/>
            <person name="Mondo S."/>
            <person name="Nolan M."/>
            <person name="Ohm R."/>
            <person name="Pangilinan J."/>
            <person name="Park H.-J."/>
            <person name="Ramirez L."/>
            <person name="Alfaro M."/>
            <person name="Sun H."/>
            <person name="Tritt A."/>
            <person name="Yoshinaga Y."/>
            <person name="Zwiers L.-H."/>
            <person name="Turgeon B.G."/>
            <person name="Goodwin S.B."/>
            <person name="Spatafora J.W."/>
            <person name="Crous P.W."/>
            <person name="Grigoriev I.V."/>
        </authorList>
    </citation>
    <scope>NUCLEOTIDE SEQUENCE</scope>
    <source>
        <strain evidence="3">CBS 342.82</strain>
    </source>
</reference>
<evidence type="ECO:0000313" key="3">
    <source>
        <dbReference type="RefSeq" id="XP_033463668.1"/>
    </source>
</evidence>
<sequence>MMDDHTTRVEDIPVGLERQGTIPRPARRKKRIVTVVAVAAVAVAAVAICGSPTPSTVAEMASYCTCRACVYTALQVLLTRPAPPMCFAKVRRRISQPVMTYRTFLSGVFFRLWPQPRPADQDARTASKPMCGRRYVL</sequence>